<name>A0ABW1C067_9ACTN</name>
<accession>A0ABW1C067</accession>
<comment type="caution">
    <text evidence="1">The sequence shown here is derived from an EMBL/GenBank/DDBJ whole genome shotgun (WGS) entry which is preliminary data.</text>
</comment>
<dbReference type="RefSeq" id="WP_219547069.1">
    <property type="nucleotide sequence ID" value="NZ_JAHKRN010000030.1"/>
</dbReference>
<reference evidence="2" key="1">
    <citation type="journal article" date="2019" name="Int. J. Syst. Evol. Microbiol.">
        <title>The Global Catalogue of Microorganisms (GCM) 10K type strain sequencing project: providing services to taxonomists for standard genome sequencing and annotation.</title>
        <authorList>
            <consortium name="The Broad Institute Genomics Platform"/>
            <consortium name="The Broad Institute Genome Sequencing Center for Infectious Disease"/>
            <person name="Wu L."/>
            <person name="Ma J."/>
        </authorList>
    </citation>
    <scope>NUCLEOTIDE SEQUENCE [LARGE SCALE GENOMIC DNA]</scope>
    <source>
        <strain evidence="2">CGMCC 4.7106</strain>
    </source>
</reference>
<protein>
    <submittedName>
        <fullName evidence="1">Uncharacterized protein</fullName>
    </submittedName>
</protein>
<sequence>MFGSKISRFVLAAVVLAAGVGWMAGSEEEPVRDGEQFTACMRAHGLPGFPEIALSSDGLVNLDIKGERVDVLSGKYGAAVEACDSLLPAGSRLPGAPAAPTAPPFPS</sequence>
<dbReference type="Proteomes" id="UP001596096">
    <property type="component" value="Unassembled WGS sequence"/>
</dbReference>
<keyword evidence="2" id="KW-1185">Reference proteome</keyword>
<dbReference type="EMBL" id="JBHSNW010000013">
    <property type="protein sequence ID" value="MFC5818333.1"/>
    <property type="molecule type" value="Genomic_DNA"/>
</dbReference>
<proteinExistence type="predicted"/>
<evidence type="ECO:0000313" key="2">
    <source>
        <dbReference type="Proteomes" id="UP001596096"/>
    </source>
</evidence>
<evidence type="ECO:0000313" key="1">
    <source>
        <dbReference type="EMBL" id="MFC5818333.1"/>
    </source>
</evidence>
<organism evidence="1 2">
    <name type="scientific">Nonomuraea harbinensis</name>
    <dbReference type="NCBI Taxonomy" id="1286938"/>
    <lineage>
        <taxon>Bacteria</taxon>
        <taxon>Bacillati</taxon>
        <taxon>Actinomycetota</taxon>
        <taxon>Actinomycetes</taxon>
        <taxon>Streptosporangiales</taxon>
        <taxon>Streptosporangiaceae</taxon>
        <taxon>Nonomuraea</taxon>
    </lineage>
</organism>
<gene>
    <name evidence="1" type="ORF">ACFPUY_24790</name>
</gene>